<dbReference type="InterPro" id="IPR006140">
    <property type="entry name" value="D-isomer_DH_NAD-bd"/>
</dbReference>
<evidence type="ECO:0000256" key="4">
    <source>
        <dbReference type="RuleBase" id="RU003719"/>
    </source>
</evidence>
<dbReference type="eggNOG" id="COG0111">
    <property type="taxonomic scope" value="Bacteria"/>
</dbReference>
<feature type="domain" description="D-isomer specific 2-hydroxyacid dehydrogenase catalytic" evidence="5">
    <location>
        <begin position="11"/>
        <end position="310"/>
    </location>
</feature>
<evidence type="ECO:0000256" key="2">
    <source>
        <dbReference type="ARBA" id="ARBA00023002"/>
    </source>
</evidence>
<dbReference type="PANTHER" id="PTHR43333">
    <property type="entry name" value="2-HACID_DH_C DOMAIN-CONTAINING PROTEIN"/>
    <property type="match status" value="1"/>
</dbReference>
<evidence type="ECO:0000256" key="3">
    <source>
        <dbReference type="ARBA" id="ARBA00023027"/>
    </source>
</evidence>
<proteinExistence type="inferred from homology"/>
<dbReference type="AlphaFoldDB" id="E0IB22"/>
<dbReference type="InterPro" id="IPR006139">
    <property type="entry name" value="D-isomer_2_OHA_DH_cat_dom"/>
</dbReference>
<gene>
    <name evidence="7" type="ORF">PaecuDRAFT_2749</name>
</gene>
<dbReference type="Pfam" id="PF00389">
    <property type="entry name" value="2-Hacid_dh"/>
    <property type="match status" value="1"/>
</dbReference>
<accession>E0IB22</accession>
<dbReference type="SUPFAM" id="SSF51735">
    <property type="entry name" value="NAD(P)-binding Rossmann-fold domains"/>
    <property type="match status" value="1"/>
</dbReference>
<dbReference type="EMBL" id="AEDD01000007">
    <property type="protein sequence ID" value="EFM10313.1"/>
    <property type="molecule type" value="Genomic_DNA"/>
</dbReference>
<dbReference type="InterPro" id="IPR036291">
    <property type="entry name" value="NAD(P)-bd_dom_sf"/>
</dbReference>
<evidence type="ECO:0000313" key="7">
    <source>
        <dbReference type="EMBL" id="EFM10313.1"/>
    </source>
</evidence>
<evidence type="ECO:0000259" key="5">
    <source>
        <dbReference type="Pfam" id="PF00389"/>
    </source>
</evidence>
<evidence type="ECO:0000313" key="8">
    <source>
        <dbReference type="Proteomes" id="UP000005387"/>
    </source>
</evidence>
<dbReference type="GO" id="GO:0016616">
    <property type="term" value="F:oxidoreductase activity, acting on the CH-OH group of donors, NAD or NADP as acceptor"/>
    <property type="evidence" value="ECO:0007669"/>
    <property type="project" value="InterPro"/>
</dbReference>
<dbReference type="PANTHER" id="PTHR43333:SF1">
    <property type="entry name" value="D-ISOMER SPECIFIC 2-HYDROXYACID DEHYDROGENASE NAD-BINDING DOMAIN-CONTAINING PROTEIN"/>
    <property type="match status" value="1"/>
</dbReference>
<sequence>MSQKLMIVMGGLSPDEQSRVREAAAGWDVRFGKVKELDSQLFREAEVVVGWSPAIETDGLLPDSKLRWVQAWSAGVDKLPLAKLEAKGVMLTDASGVHPPQVSETALAMMLGFTRHIHTAVRNQEKRLWNPKGNFGEIHHKTIGIIGAGEIGSELARLARAFGMKTLGVRRSGRPADGFDHMYSMSGLHDVLAASDFVVNILPLTAETTGLFNASAFAQMKPSAFFVNIGRGPSVVTDDLVQALRDGVIAGAGLDVTEPEPLPENHPLWEMDNVILTPHTAGQTDRYSERVTALFLRNLAAYIQDGRPDKNLVDYRANY</sequence>
<dbReference type="Proteomes" id="UP000005387">
    <property type="component" value="Unassembled WGS sequence"/>
</dbReference>
<dbReference type="RefSeq" id="WP_006038739.1">
    <property type="nucleotide sequence ID" value="NZ_AEDD01000007.1"/>
</dbReference>
<name>E0IB22_9BACL</name>
<dbReference type="STRING" id="717606.PaecuDRAFT_2749"/>
<comment type="similarity">
    <text evidence="1 4">Belongs to the D-isomer specific 2-hydroxyacid dehydrogenase family.</text>
</comment>
<reference evidence="7 8" key="1">
    <citation type="submission" date="2010-07" db="EMBL/GenBank/DDBJ databases">
        <title>The draft genome of Paenibacillus curdlanolyticus YK9.</title>
        <authorList>
            <consortium name="US DOE Joint Genome Institute (JGI-PGF)"/>
            <person name="Lucas S."/>
            <person name="Copeland A."/>
            <person name="Lapidus A."/>
            <person name="Cheng J.-F."/>
            <person name="Bruce D."/>
            <person name="Goodwin L."/>
            <person name="Pitluck S."/>
            <person name="Land M.L."/>
            <person name="Hauser L."/>
            <person name="Chang Y.-J."/>
            <person name="Jeffries C."/>
            <person name="Anderson I.J."/>
            <person name="Johnson E."/>
            <person name="Loganathan U."/>
            <person name="Mulhopadhyay B."/>
            <person name="Kyrpides N."/>
            <person name="Woyke T.J."/>
        </authorList>
    </citation>
    <scope>NUCLEOTIDE SEQUENCE [LARGE SCALE GENOMIC DNA]</scope>
    <source>
        <strain evidence="7 8">YK9</strain>
    </source>
</reference>
<keyword evidence="8" id="KW-1185">Reference proteome</keyword>
<keyword evidence="2 4" id="KW-0560">Oxidoreductase</keyword>
<feature type="domain" description="D-isomer specific 2-hydroxyacid dehydrogenase NAD-binding" evidence="6">
    <location>
        <begin position="107"/>
        <end position="281"/>
    </location>
</feature>
<dbReference type="GO" id="GO:0051287">
    <property type="term" value="F:NAD binding"/>
    <property type="evidence" value="ECO:0007669"/>
    <property type="project" value="InterPro"/>
</dbReference>
<evidence type="ECO:0000259" key="6">
    <source>
        <dbReference type="Pfam" id="PF02826"/>
    </source>
</evidence>
<organism evidence="7 8">
    <name type="scientific">Paenibacillus curdlanolyticus YK9</name>
    <dbReference type="NCBI Taxonomy" id="717606"/>
    <lineage>
        <taxon>Bacteria</taxon>
        <taxon>Bacillati</taxon>
        <taxon>Bacillota</taxon>
        <taxon>Bacilli</taxon>
        <taxon>Bacillales</taxon>
        <taxon>Paenibacillaceae</taxon>
        <taxon>Paenibacillus</taxon>
    </lineage>
</organism>
<dbReference type="Gene3D" id="3.40.50.720">
    <property type="entry name" value="NAD(P)-binding Rossmann-like Domain"/>
    <property type="match status" value="2"/>
</dbReference>
<dbReference type="FunFam" id="3.40.50.720:FF:000363">
    <property type="entry name" value="D-isomer specific 2-hydroxyacid dehydrogenase"/>
    <property type="match status" value="1"/>
</dbReference>
<keyword evidence="3" id="KW-0520">NAD</keyword>
<dbReference type="CDD" id="cd05300">
    <property type="entry name" value="2-Hacid_dh_1"/>
    <property type="match status" value="1"/>
</dbReference>
<dbReference type="SUPFAM" id="SSF52283">
    <property type="entry name" value="Formate/glycerate dehydrogenase catalytic domain-like"/>
    <property type="match status" value="1"/>
</dbReference>
<evidence type="ECO:0000256" key="1">
    <source>
        <dbReference type="ARBA" id="ARBA00005854"/>
    </source>
</evidence>
<dbReference type="Pfam" id="PF02826">
    <property type="entry name" value="2-Hacid_dh_C"/>
    <property type="match status" value="1"/>
</dbReference>
<protein>
    <submittedName>
        <fullName evidence="7">D-isomer specific 2-hydroxyacid dehydrogenase NAD-binding</fullName>
    </submittedName>
</protein>